<dbReference type="GO" id="GO:0003677">
    <property type="term" value="F:DNA binding"/>
    <property type="evidence" value="ECO:0007669"/>
    <property type="project" value="UniProtKB-KW"/>
</dbReference>
<dbReference type="InterPro" id="IPR006600">
    <property type="entry name" value="HTH_CenpB_DNA-bd_dom"/>
</dbReference>
<dbReference type="PANTHER" id="PTHR19303:SF73">
    <property type="entry name" value="PROTEIN PDC2"/>
    <property type="match status" value="1"/>
</dbReference>
<dbReference type="InterPro" id="IPR050863">
    <property type="entry name" value="CenT-Element_Derived"/>
</dbReference>
<comment type="subcellular location">
    <subcellularLocation>
        <location evidence="1">Nucleus</location>
    </subcellularLocation>
</comment>
<dbReference type="GO" id="GO:0005634">
    <property type="term" value="C:nucleus"/>
    <property type="evidence" value="ECO:0007669"/>
    <property type="project" value="UniProtKB-SubCell"/>
</dbReference>
<organism evidence="4">
    <name type="scientific">Schizaphis graminum</name>
    <name type="common">Green bug aphid</name>
    <dbReference type="NCBI Taxonomy" id="13262"/>
    <lineage>
        <taxon>Eukaryota</taxon>
        <taxon>Metazoa</taxon>
        <taxon>Ecdysozoa</taxon>
        <taxon>Arthropoda</taxon>
        <taxon>Hexapoda</taxon>
        <taxon>Insecta</taxon>
        <taxon>Pterygota</taxon>
        <taxon>Neoptera</taxon>
        <taxon>Paraneoptera</taxon>
        <taxon>Hemiptera</taxon>
        <taxon>Sternorrhyncha</taxon>
        <taxon>Aphidomorpha</taxon>
        <taxon>Aphidoidea</taxon>
        <taxon>Aphididae</taxon>
        <taxon>Aphidini</taxon>
        <taxon>Schizaphis</taxon>
    </lineage>
</organism>
<evidence type="ECO:0000256" key="1">
    <source>
        <dbReference type="ARBA" id="ARBA00004123"/>
    </source>
</evidence>
<dbReference type="PANTHER" id="PTHR19303">
    <property type="entry name" value="TRANSPOSON"/>
    <property type="match status" value="1"/>
</dbReference>
<dbReference type="InterPro" id="IPR009057">
    <property type="entry name" value="Homeodomain-like_sf"/>
</dbReference>
<proteinExistence type="predicted"/>
<dbReference type="PROSITE" id="PS51253">
    <property type="entry name" value="HTH_CENPB"/>
    <property type="match status" value="1"/>
</dbReference>
<dbReference type="Pfam" id="PF03221">
    <property type="entry name" value="HTH_Tnp_Tc5"/>
    <property type="match status" value="1"/>
</dbReference>
<dbReference type="Pfam" id="PF03184">
    <property type="entry name" value="DDE_1"/>
    <property type="match status" value="1"/>
</dbReference>
<dbReference type="Gene3D" id="1.10.10.60">
    <property type="entry name" value="Homeodomain-like"/>
    <property type="match status" value="1"/>
</dbReference>
<evidence type="ECO:0000259" key="3">
    <source>
        <dbReference type="PROSITE" id="PS51253"/>
    </source>
</evidence>
<gene>
    <name evidence="4" type="primary">TIGD6_6</name>
    <name evidence="4" type="ORF">g.80834</name>
</gene>
<dbReference type="InterPro" id="IPR004875">
    <property type="entry name" value="DDE_SF_endonuclease_dom"/>
</dbReference>
<sequence length="453" mass="52408">MPKYKCLSLNEKYQLIDMSTKGHSVRQLQNIFNCGKTQVYDTLKNQNRIKEEWLKGNGKMIKSMKHNDNEIINNEIWDWFVAVRAKNIPVSGPIIQEKAREIAVRHGNHSFKASNGWLSSFKNRHNIAWNRVCGESNDVNIDSVNEWKSKISEYVKDYDACNIYNCDETGLFFRAIPNKTLKLKGEQCKGGKLSKERLTVLLCGNMVGDMEKPLVIGKSVKPRCFKNLDVSKLPVIWCANKKAWMTGSIMENWLIQFNNRLIRENRKIILFLDNASSHPKLNLSNLKLAWFPPNTTSLTQPMDQGIIYCVKIYYRRFLMQSLIANIDQINSTHEIEKMNEHIKENISEMNLTVDENNVNDFLIIDTNLVTESQEIHSQNDCESNSSGDEEEVMHDEVTTINTYKEALIQIKNLHWFAIDQQDDNLLQLVSSIKQHTEQKIAATVTKQKTLHHF</sequence>
<dbReference type="SUPFAM" id="SSF46689">
    <property type="entry name" value="Homeodomain-like"/>
    <property type="match status" value="1"/>
</dbReference>
<accession>A0A2S2PSY6</accession>
<dbReference type="AlphaFoldDB" id="A0A2S2PSY6"/>
<dbReference type="EMBL" id="GGMR01019868">
    <property type="protein sequence ID" value="MBY32487.1"/>
    <property type="molecule type" value="Transcribed_RNA"/>
</dbReference>
<dbReference type="SMART" id="SM00674">
    <property type="entry name" value="CENPB"/>
    <property type="match status" value="1"/>
</dbReference>
<evidence type="ECO:0000313" key="4">
    <source>
        <dbReference type="EMBL" id="MBY32487.1"/>
    </source>
</evidence>
<feature type="domain" description="HTH CENPB-type" evidence="3">
    <location>
        <begin position="60"/>
        <end position="131"/>
    </location>
</feature>
<keyword evidence="2" id="KW-0238">DNA-binding</keyword>
<evidence type="ECO:0000256" key="2">
    <source>
        <dbReference type="ARBA" id="ARBA00023125"/>
    </source>
</evidence>
<protein>
    <submittedName>
        <fullName evidence="4">Tigger transposable element-derived protein 6</fullName>
    </submittedName>
</protein>
<reference evidence="4" key="1">
    <citation type="submission" date="2018-04" db="EMBL/GenBank/DDBJ databases">
        <title>Transcriptome of Schizaphis graminum biotype I.</title>
        <authorList>
            <person name="Scully E.D."/>
            <person name="Geib S.M."/>
            <person name="Palmer N.A."/>
            <person name="Koch K."/>
            <person name="Bradshaw J."/>
            <person name="Heng-Moss T."/>
            <person name="Sarath G."/>
        </authorList>
    </citation>
    <scope>NUCLEOTIDE SEQUENCE</scope>
</reference>
<name>A0A2S2PSY6_SCHGA</name>